<dbReference type="Proteomes" id="UP000475928">
    <property type="component" value="Unassembled WGS sequence"/>
</dbReference>
<evidence type="ECO:0000313" key="3">
    <source>
        <dbReference type="Proteomes" id="UP000475928"/>
    </source>
</evidence>
<feature type="domain" description="Polysaccharide pyruvyl transferase" evidence="1">
    <location>
        <begin position="16"/>
        <end position="319"/>
    </location>
</feature>
<sequence length="383" mass="42947">MNQEIIYLVAHSGAPNYGDELIPKLWLDFLTAKYPDKTIIVDTLRPGLATSFWGFQYRNVHFVDTLFQLVERLNNLGVDFTKADEQVEKFLTQKLPKLDFGIDLLLSAQSIHFVGGGYINGISRSFRGQFKLFLLANAAKKINPSIKLFATGLGLTPIPEQFVGKLNDVIIPNFDVFEVRDEETAASLPNATLGFDDMFLGFSDVMREKKTIAYDLDKPKINILLQRHLQGRDEIEATLTPIFDYLKTRDDFNETTPINVVESISPDDGWLAGAIKRYTPNPIVFTTAKDLLWNGFPAAPDSIWFTTRFHFHMIAAANGFAGTFINTGGAYYDVKHGSLAKLGTGWRNYAESGDMTPEVSATFSETAQKLGNLKYQLAEKIYL</sequence>
<dbReference type="InterPro" id="IPR007345">
    <property type="entry name" value="Polysacch_pyruvyl_Trfase"/>
</dbReference>
<dbReference type="RefSeq" id="WP_172356965.1">
    <property type="nucleotide sequence ID" value="NZ_BLLH01000007.1"/>
</dbReference>
<dbReference type="AlphaFoldDB" id="A0A6A0B8G9"/>
<organism evidence="2 3">
    <name type="scientific">Pseudolactococcus insecticola</name>
    <dbReference type="NCBI Taxonomy" id="2709158"/>
    <lineage>
        <taxon>Bacteria</taxon>
        <taxon>Bacillati</taxon>
        <taxon>Bacillota</taxon>
        <taxon>Bacilli</taxon>
        <taxon>Lactobacillales</taxon>
        <taxon>Streptococcaceae</taxon>
        <taxon>Pseudolactococcus</taxon>
    </lineage>
</organism>
<gene>
    <name evidence="2" type="ORF">Hs20B_13510</name>
</gene>
<name>A0A6A0B8G9_9LACT</name>
<reference evidence="2 3" key="1">
    <citation type="submission" date="2020-02" db="EMBL/GenBank/DDBJ databases">
        <title>Draft genome sequence of Lactococcus sp. Hs20B0-1.</title>
        <authorList>
            <person name="Noda S."/>
            <person name="Yuki M."/>
            <person name="Ohkuma M."/>
        </authorList>
    </citation>
    <scope>NUCLEOTIDE SEQUENCE [LARGE SCALE GENOMIC DNA]</scope>
    <source>
        <strain evidence="2 3">Hs20B0-1</strain>
    </source>
</reference>
<comment type="caution">
    <text evidence="2">The sequence shown here is derived from an EMBL/GenBank/DDBJ whole genome shotgun (WGS) entry which is preliminary data.</text>
</comment>
<proteinExistence type="predicted"/>
<keyword evidence="3" id="KW-1185">Reference proteome</keyword>
<protein>
    <recommendedName>
        <fullName evidence="1">Polysaccharide pyruvyl transferase domain-containing protein</fullName>
    </recommendedName>
</protein>
<evidence type="ECO:0000259" key="1">
    <source>
        <dbReference type="Pfam" id="PF04230"/>
    </source>
</evidence>
<evidence type="ECO:0000313" key="2">
    <source>
        <dbReference type="EMBL" id="GFH40953.1"/>
    </source>
</evidence>
<dbReference type="EMBL" id="BLLH01000007">
    <property type="protein sequence ID" value="GFH40953.1"/>
    <property type="molecule type" value="Genomic_DNA"/>
</dbReference>
<dbReference type="Pfam" id="PF04230">
    <property type="entry name" value="PS_pyruv_trans"/>
    <property type="match status" value="1"/>
</dbReference>
<accession>A0A6A0B8G9</accession>